<feature type="compositionally biased region" description="Basic residues" evidence="1">
    <location>
        <begin position="168"/>
        <end position="182"/>
    </location>
</feature>
<gene>
    <name evidence="3" type="ORF">CC1G_02391</name>
</gene>
<keyword evidence="2" id="KW-0472">Membrane</keyword>
<feature type="transmembrane region" description="Helical" evidence="2">
    <location>
        <begin position="401"/>
        <end position="425"/>
    </location>
</feature>
<accession>A8N7Y4</accession>
<dbReference type="OMA" id="SFYRNAY"/>
<feature type="compositionally biased region" description="Polar residues" evidence="1">
    <location>
        <begin position="107"/>
        <end position="121"/>
    </location>
</feature>
<dbReference type="eggNOG" id="ENOG502SF37">
    <property type="taxonomic scope" value="Eukaryota"/>
</dbReference>
<name>A8N7Y4_COPC7</name>
<sequence>MVPVGRQFSITTLASPAGAYFDSGATLLGVRALLSRGRHTITLISLSHTGYLAPKRFMDPPLQTPETPPPRADEICDNVMTDPPPPYPDPTRPRRQHRGTRRPGSSPRLQTIQRLSSTDSYSDYEGGLRQNLSMSASSGPNTDDDIEGDERDRARMFLTPSPLLRTSNMHHHHHHHHDRQRARSVSQMSTLSAAPSLAQTVLSLFQVDPEDEEGGIFLPEEGIDTMADEHGDRGSLHSMRHEFSCFSLASWERYFRPMGRPLYWRALVHLLVINFPFALAAWVYLFVFTLTGTTTLVALPLGALLCFLNLLGARAFARAELELQTQFHSPLSYPTPYPPRPIFTRYRELTAQEIESGRMPYLRTGLVKERSFYKNAYSMFTDPTSYQALFYFIVIKPAITLGLLLFVLVFVLPCLVLVLPAPAALRAVRKLGKWQGNVAVEGLYYAVR</sequence>
<dbReference type="AlphaFoldDB" id="A8N7Y4"/>
<feature type="region of interest" description="Disordered" evidence="1">
    <location>
        <begin position="57"/>
        <end position="148"/>
    </location>
</feature>
<keyword evidence="4" id="KW-1185">Reference proteome</keyword>
<evidence type="ECO:0000313" key="3">
    <source>
        <dbReference type="EMBL" id="EAU91004.2"/>
    </source>
</evidence>
<keyword evidence="2" id="KW-1133">Transmembrane helix</keyword>
<dbReference type="KEGG" id="cci:CC1G_02391"/>
<dbReference type="OrthoDB" id="2576477at2759"/>
<dbReference type="Proteomes" id="UP000001861">
    <property type="component" value="Unassembled WGS sequence"/>
</dbReference>
<evidence type="ECO:0000256" key="1">
    <source>
        <dbReference type="SAM" id="MobiDB-lite"/>
    </source>
</evidence>
<dbReference type="VEuPathDB" id="FungiDB:CC1G_02391"/>
<evidence type="ECO:0000313" key="4">
    <source>
        <dbReference type="Proteomes" id="UP000001861"/>
    </source>
</evidence>
<feature type="region of interest" description="Disordered" evidence="1">
    <location>
        <begin position="165"/>
        <end position="185"/>
    </location>
</feature>
<feature type="transmembrane region" description="Helical" evidence="2">
    <location>
        <begin position="297"/>
        <end position="317"/>
    </location>
</feature>
<evidence type="ECO:0000256" key="2">
    <source>
        <dbReference type="SAM" id="Phobius"/>
    </source>
</evidence>
<comment type="caution">
    <text evidence="3">The sequence shown here is derived from an EMBL/GenBank/DDBJ whole genome shotgun (WGS) entry which is preliminary data.</text>
</comment>
<organism evidence="3 4">
    <name type="scientific">Coprinopsis cinerea (strain Okayama-7 / 130 / ATCC MYA-4618 / FGSC 9003)</name>
    <name type="common">Inky cap fungus</name>
    <name type="synonym">Hormographiella aspergillata</name>
    <dbReference type="NCBI Taxonomy" id="240176"/>
    <lineage>
        <taxon>Eukaryota</taxon>
        <taxon>Fungi</taxon>
        <taxon>Dikarya</taxon>
        <taxon>Basidiomycota</taxon>
        <taxon>Agaricomycotina</taxon>
        <taxon>Agaricomycetes</taxon>
        <taxon>Agaricomycetidae</taxon>
        <taxon>Agaricales</taxon>
        <taxon>Agaricineae</taxon>
        <taxon>Psathyrellaceae</taxon>
        <taxon>Coprinopsis</taxon>
    </lineage>
</organism>
<dbReference type="RefSeq" id="XP_001830940.2">
    <property type="nucleotide sequence ID" value="XM_001830888.2"/>
</dbReference>
<dbReference type="EMBL" id="AACS02000003">
    <property type="protein sequence ID" value="EAU91004.2"/>
    <property type="molecule type" value="Genomic_DNA"/>
</dbReference>
<proteinExistence type="predicted"/>
<reference evidence="3 4" key="1">
    <citation type="journal article" date="2010" name="Proc. Natl. Acad. Sci. U.S.A.">
        <title>Insights into evolution of multicellular fungi from the assembled chromosomes of the mushroom Coprinopsis cinerea (Coprinus cinereus).</title>
        <authorList>
            <person name="Stajich J.E."/>
            <person name="Wilke S.K."/>
            <person name="Ahren D."/>
            <person name="Au C.H."/>
            <person name="Birren B.W."/>
            <person name="Borodovsky M."/>
            <person name="Burns C."/>
            <person name="Canback B."/>
            <person name="Casselton L.A."/>
            <person name="Cheng C.K."/>
            <person name="Deng J."/>
            <person name="Dietrich F.S."/>
            <person name="Fargo D.C."/>
            <person name="Farman M.L."/>
            <person name="Gathman A.C."/>
            <person name="Goldberg J."/>
            <person name="Guigo R."/>
            <person name="Hoegger P.J."/>
            <person name="Hooker J.B."/>
            <person name="Huggins A."/>
            <person name="James T.Y."/>
            <person name="Kamada T."/>
            <person name="Kilaru S."/>
            <person name="Kodira C."/>
            <person name="Kues U."/>
            <person name="Kupfer D."/>
            <person name="Kwan H.S."/>
            <person name="Lomsadze A."/>
            <person name="Li W."/>
            <person name="Lilly W.W."/>
            <person name="Ma L.J."/>
            <person name="Mackey A.J."/>
            <person name="Manning G."/>
            <person name="Martin F."/>
            <person name="Muraguchi H."/>
            <person name="Natvig D.O."/>
            <person name="Palmerini H."/>
            <person name="Ramesh M.A."/>
            <person name="Rehmeyer C.J."/>
            <person name="Roe B.A."/>
            <person name="Shenoy N."/>
            <person name="Stanke M."/>
            <person name="Ter-Hovhannisyan V."/>
            <person name="Tunlid A."/>
            <person name="Velagapudi R."/>
            <person name="Vision T.J."/>
            <person name="Zeng Q."/>
            <person name="Zolan M.E."/>
            <person name="Pukkila P.J."/>
        </authorList>
    </citation>
    <scope>NUCLEOTIDE SEQUENCE [LARGE SCALE GENOMIC DNA]</scope>
    <source>
        <strain evidence="4">Okayama-7 / 130 / ATCC MYA-4618 / FGSC 9003</strain>
    </source>
</reference>
<dbReference type="HOGENOM" id="CLU_035058_0_0_1"/>
<feature type="transmembrane region" description="Helical" evidence="2">
    <location>
        <begin position="262"/>
        <end position="285"/>
    </location>
</feature>
<keyword evidence="2" id="KW-0812">Transmembrane</keyword>
<dbReference type="GeneID" id="6007393"/>
<dbReference type="InParanoid" id="A8N7Y4"/>
<protein>
    <submittedName>
        <fullName evidence="3">Uncharacterized protein</fullName>
    </submittedName>
</protein>
<feature type="compositionally biased region" description="Polar residues" evidence="1">
    <location>
        <begin position="130"/>
        <end position="141"/>
    </location>
</feature>